<dbReference type="Proteomes" id="UP001597135">
    <property type="component" value="Unassembled WGS sequence"/>
</dbReference>
<proteinExistence type="predicted"/>
<dbReference type="Pfam" id="PF00589">
    <property type="entry name" value="Phage_integrase"/>
    <property type="match status" value="1"/>
</dbReference>
<reference evidence="4" key="1">
    <citation type="journal article" date="2019" name="Int. J. Syst. Evol. Microbiol.">
        <title>The Global Catalogue of Microorganisms (GCM) 10K type strain sequencing project: providing services to taxonomists for standard genome sequencing and annotation.</title>
        <authorList>
            <consortium name="The Broad Institute Genomics Platform"/>
            <consortium name="The Broad Institute Genome Sequencing Center for Infectious Disease"/>
            <person name="Wu L."/>
            <person name="Ma J."/>
        </authorList>
    </citation>
    <scope>NUCLEOTIDE SEQUENCE [LARGE SCALE GENOMIC DNA]</scope>
    <source>
        <strain evidence="4">CCUG 62953</strain>
    </source>
</reference>
<dbReference type="InterPro" id="IPR002104">
    <property type="entry name" value="Integrase_catalytic"/>
</dbReference>
<feature type="domain" description="Tyr recombinase" evidence="2">
    <location>
        <begin position="166"/>
        <end position="327"/>
    </location>
</feature>
<dbReference type="InterPro" id="IPR013762">
    <property type="entry name" value="Integrase-like_cat_sf"/>
</dbReference>
<accession>A0ABW3ZJI1</accession>
<comment type="caution">
    <text evidence="3">The sequence shown here is derived from an EMBL/GenBank/DDBJ whole genome shotgun (WGS) entry which is preliminary data.</text>
</comment>
<keyword evidence="1" id="KW-0233">DNA recombination</keyword>
<name>A0ABW3ZJI1_9RHOB</name>
<dbReference type="SUPFAM" id="SSF56349">
    <property type="entry name" value="DNA breaking-rejoining enzymes"/>
    <property type="match status" value="1"/>
</dbReference>
<dbReference type="EMBL" id="JBHTMU010000021">
    <property type="protein sequence ID" value="MFD1343259.1"/>
    <property type="molecule type" value="Genomic_DNA"/>
</dbReference>
<dbReference type="RefSeq" id="WP_386804064.1">
    <property type="nucleotide sequence ID" value="NZ_JBHTMU010000021.1"/>
</dbReference>
<organism evidence="3 4">
    <name type="scientific">Litorisediminicola beolgyonensis</name>
    <dbReference type="NCBI Taxonomy" id="1173614"/>
    <lineage>
        <taxon>Bacteria</taxon>
        <taxon>Pseudomonadati</taxon>
        <taxon>Pseudomonadota</taxon>
        <taxon>Alphaproteobacteria</taxon>
        <taxon>Rhodobacterales</taxon>
        <taxon>Paracoccaceae</taxon>
        <taxon>Litorisediminicola</taxon>
    </lineage>
</organism>
<evidence type="ECO:0000313" key="3">
    <source>
        <dbReference type="EMBL" id="MFD1343259.1"/>
    </source>
</evidence>
<evidence type="ECO:0000313" key="4">
    <source>
        <dbReference type="Proteomes" id="UP001597135"/>
    </source>
</evidence>
<dbReference type="InterPro" id="IPR011010">
    <property type="entry name" value="DNA_brk_join_enz"/>
</dbReference>
<evidence type="ECO:0000259" key="2">
    <source>
        <dbReference type="Pfam" id="PF00589"/>
    </source>
</evidence>
<keyword evidence="4" id="KW-1185">Reference proteome</keyword>
<gene>
    <name evidence="3" type="ORF">ACFQ4E_12575</name>
</gene>
<dbReference type="Gene3D" id="1.10.443.10">
    <property type="entry name" value="Intergrase catalytic core"/>
    <property type="match status" value="1"/>
</dbReference>
<evidence type="ECO:0000256" key="1">
    <source>
        <dbReference type="ARBA" id="ARBA00023172"/>
    </source>
</evidence>
<sequence>MSLTLPIEDWPETDRTMWTRLRLRGGPLDDRGALAHLRETSCKTLISRYGRWLQWIATTYPELLDHPPADRAEIARLRHWLQDLAHTQPMMQLMFVDGVLRILTAYDPTCDWSEHKALRKGLKYLAKRGFQKRKHGRILSSQVLLEAGIRLATDHADATPSALFRATRIRDGAIIALLAMMPIRRRSLAELEIGISIFIDAAGATIALSEEQTKTGLPWEAELPPQVLPVFRQYVDEARPLLLERSTEPWSHLWINRNGVPMSYDHIGPCVATRVKEMTGIRVPPHFFRDAAATTLARISPQAAKLIRPILGHRSFGTADKHYIHAQTIEAGRDYASLIADMKGAAR</sequence>
<protein>
    <submittedName>
        <fullName evidence="3">Tyrosine-type recombinase/integrase</fullName>
    </submittedName>
</protein>